<reference evidence="4" key="1">
    <citation type="submission" date="2022-09" db="EMBL/GenBank/DDBJ databases">
        <title>Aureispira anguillicida sp. nov., isolated from Leptocephalus of Japanese eel Anguilla japonica.</title>
        <authorList>
            <person name="Yuasa K."/>
            <person name="Mekata T."/>
            <person name="Ikunari K."/>
        </authorList>
    </citation>
    <scope>NUCLEOTIDE SEQUENCE</scope>
    <source>
        <strain evidence="4">EL160426</strain>
    </source>
</reference>
<protein>
    <submittedName>
        <fullName evidence="4">SDR family NAD(P)-dependent oxidoreductase</fullName>
    </submittedName>
</protein>
<dbReference type="CDD" id="cd05233">
    <property type="entry name" value="SDR_c"/>
    <property type="match status" value="1"/>
</dbReference>
<dbReference type="EMBL" id="AP026867">
    <property type="protein sequence ID" value="BDS09410.1"/>
    <property type="molecule type" value="Genomic_DNA"/>
</dbReference>
<dbReference type="PANTHER" id="PTHR44196">
    <property type="entry name" value="DEHYDROGENASE/REDUCTASE SDR FAMILY MEMBER 7B"/>
    <property type="match status" value="1"/>
</dbReference>
<name>A0A915VK55_9BACT</name>
<keyword evidence="2" id="KW-0560">Oxidoreductase</keyword>
<evidence type="ECO:0000313" key="5">
    <source>
        <dbReference type="Proteomes" id="UP001060919"/>
    </source>
</evidence>
<dbReference type="InterPro" id="IPR002347">
    <property type="entry name" value="SDR_fam"/>
</dbReference>
<sequence>MAKHYSLLEHLLFPPKYCSAKQLKKAIGQKNIVITGASYGIGEAIAYQLASNNVHLILVARTDSKLRRLKTKLEALGATISIYSVDLSQEREVCLLIDHLKQQHNGIDIVISNAGHSIKRSIHDSLERFHDFQRTMAINYFGPVQLLLALIPLLKKNKGHIINISAVNVLLIPAPHWSAYQASKAAFDQWFRSVSLELKSDQISCSTVYLPLVKTRMIAPTPAYAKAPAMSPQHVAKIVGRLIYTKRRKFAPWWLFFGQLGSLLFRNSWEFWLPLLLKKR</sequence>
<evidence type="ECO:0000256" key="3">
    <source>
        <dbReference type="RuleBase" id="RU000363"/>
    </source>
</evidence>
<dbReference type="PRINTS" id="PR00081">
    <property type="entry name" value="GDHRDH"/>
</dbReference>
<dbReference type="Pfam" id="PF00106">
    <property type="entry name" value="adh_short"/>
    <property type="match status" value="1"/>
</dbReference>
<dbReference type="PANTHER" id="PTHR44196:SF1">
    <property type="entry name" value="DEHYDROGENASE_REDUCTASE SDR FAMILY MEMBER 7B"/>
    <property type="match status" value="1"/>
</dbReference>
<dbReference type="InterPro" id="IPR036291">
    <property type="entry name" value="NAD(P)-bd_dom_sf"/>
</dbReference>
<evidence type="ECO:0000256" key="2">
    <source>
        <dbReference type="ARBA" id="ARBA00023002"/>
    </source>
</evidence>
<dbReference type="Proteomes" id="UP001060919">
    <property type="component" value="Chromosome"/>
</dbReference>
<evidence type="ECO:0000313" key="4">
    <source>
        <dbReference type="EMBL" id="BDS09410.1"/>
    </source>
</evidence>
<dbReference type="GO" id="GO:0016491">
    <property type="term" value="F:oxidoreductase activity"/>
    <property type="evidence" value="ECO:0007669"/>
    <property type="project" value="UniProtKB-KW"/>
</dbReference>
<proteinExistence type="inferred from homology"/>
<dbReference type="RefSeq" id="WP_264790808.1">
    <property type="nucleotide sequence ID" value="NZ_AP026867.1"/>
</dbReference>
<evidence type="ECO:0000256" key="1">
    <source>
        <dbReference type="ARBA" id="ARBA00006484"/>
    </source>
</evidence>
<dbReference type="AlphaFoldDB" id="A0A915VK55"/>
<keyword evidence="5" id="KW-1185">Reference proteome</keyword>
<dbReference type="GO" id="GO:0016020">
    <property type="term" value="C:membrane"/>
    <property type="evidence" value="ECO:0007669"/>
    <property type="project" value="TreeGrafter"/>
</dbReference>
<dbReference type="SUPFAM" id="SSF51735">
    <property type="entry name" value="NAD(P)-binding Rossmann-fold domains"/>
    <property type="match status" value="1"/>
</dbReference>
<accession>A0A915VK55</accession>
<organism evidence="4 5">
    <name type="scientific">Aureispira anguillae</name>
    <dbReference type="NCBI Taxonomy" id="2864201"/>
    <lineage>
        <taxon>Bacteria</taxon>
        <taxon>Pseudomonadati</taxon>
        <taxon>Bacteroidota</taxon>
        <taxon>Saprospiria</taxon>
        <taxon>Saprospirales</taxon>
        <taxon>Saprospiraceae</taxon>
        <taxon>Aureispira</taxon>
    </lineage>
</organism>
<dbReference type="PRINTS" id="PR00080">
    <property type="entry name" value="SDRFAMILY"/>
</dbReference>
<gene>
    <name evidence="4" type="ORF">AsAng_0001080</name>
</gene>
<dbReference type="Gene3D" id="3.40.50.720">
    <property type="entry name" value="NAD(P)-binding Rossmann-like Domain"/>
    <property type="match status" value="1"/>
</dbReference>
<comment type="similarity">
    <text evidence="1 3">Belongs to the short-chain dehydrogenases/reductases (SDR) family.</text>
</comment>
<dbReference type="KEGG" id="aup:AsAng_0001080"/>